<dbReference type="PANTHER" id="PTHR42785:SF1">
    <property type="entry name" value="DNA TOPOISOMERASE"/>
    <property type="match status" value="1"/>
</dbReference>
<dbReference type="Gene3D" id="1.10.460.10">
    <property type="entry name" value="Topoisomerase I, domain 2"/>
    <property type="match status" value="1"/>
</dbReference>
<organism evidence="11">
    <name type="scientific">marine metagenome</name>
    <dbReference type="NCBI Taxonomy" id="408172"/>
    <lineage>
        <taxon>unclassified sequences</taxon>
        <taxon>metagenomes</taxon>
        <taxon>ecological metagenomes</taxon>
    </lineage>
</organism>
<dbReference type="InterPro" id="IPR013826">
    <property type="entry name" value="Topo_IA_cen_sub3"/>
</dbReference>
<proteinExistence type="inferred from homology"/>
<evidence type="ECO:0000256" key="5">
    <source>
        <dbReference type="ARBA" id="ARBA00022842"/>
    </source>
</evidence>
<dbReference type="PROSITE" id="PS52039">
    <property type="entry name" value="TOPO_IA_2"/>
    <property type="match status" value="1"/>
</dbReference>
<dbReference type="InterPro" id="IPR003602">
    <property type="entry name" value="Topo_IA_DNA-bd_dom"/>
</dbReference>
<accession>A0A381SAJ8</accession>
<dbReference type="InterPro" id="IPR013824">
    <property type="entry name" value="Topo_IA_cen_sub1"/>
</dbReference>
<evidence type="ECO:0000256" key="3">
    <source>
        <dbReference type="ARBA" id="ARBA00012891"/>
    </source>
</evidence>
<dbReference type="CDD" id="cd03363">
    <property type="entry name" value="TOPRIM_TopoIA_TopoI"/>
    <property type="match status" value="1"/>
</dbReference>
<evidence type="ECO:0000256" key="4">
    <source>
        <dbReference type="ARBA" id="ARBA00022723"/>
    </source>
</evidence>
<keyword evidence="6" id="KW-0799">Topoisomerase</keyword>
<dbReference type="InterPro" id="IPR006171">
    <property type="entry name" value="TOPRIM_dom"/>
</dbReference>
<dbReference type="InterPro" id="IPR003601">
    <property type="entry name" value="Topo_IA_2"/>
</dbReference>
<keyword evidence="4" id="KW-0479">Metal-binding</keyword>
<comment type="similarity">
    <text evidence="2">Belongs to the type IA topoisomerase family.</text>
</comment>
<dbReference type="GO" id="GO:0003917">
    <property type="term" value="F:DNA topoisomerase type I (single strand cut, ATP-independent) activity"/>
    <property type="evidence" value="ECO:0007669"/>
    <property type="project" value="UniProtKB-EC"/>
</dbReference>
<dbReference type="EC" id="5.6.2.1" evidence="3"/>
<dbReference type="SMART" id="SM00493">
    <property type="entry name" value="TOPRIM"/>
    <property type="match status" value="1"/>
</dbReference>
<evidence type="ECO:0000313" key="11">
    <source>
        <dbReference type="EMBL" id="SVA01110.1"/>
    </source>
</evidence>
<evidence type="ECO:0000256" key="8">
    <source>
        <dbReference type="ARBA" id="ARBA00023235"/>
    </source>
</evidence>
<reference evidence="11" key="1">
    <citation type="submission" date="2018-05" db="EMBL/GenBank/DDBJ databases">
        <authorList>
            <person name="Lanie J.A."/>
            <person name="Ng W.-L."/>
            <person name="Kazmierczak K.M."/>
            <person name="Andrzejewski T.M."/>
            <person name="Davidsen T.M."/>
            <person name="Wayne K.J."/>
            <person name="Tettelin H."/>
            <person name="Glass J.I."/>
            <person name="Rusch D."/>
            <person name="Podicherti R."/>
            <person name="Tsui H.-C.T."/>
            <person name="Winkler M.E."/>
        </authorList>
    </citation>
    <scope>NUCLEOTIDE SEQUENCE</scope>
</reference>
<gene>
    <name evidence="11" type="ORF">METZ01_LOCUS53964</name>
</gene>
<dbReference type="GO" id="GO:0046872">
    <property type="term" value="F:metal ion binding"/>
    <property type="evidence" value="ECO:0007669"/>
    <property type="project" value="UniProtKB-KW"/>
</dbReference>
<dbReference type="Gene3D" id="1.10.290.10">
    <property type="entry name" value="Topoisomerase I, domain 4"/>
    <property type="match status" value="1"/>
</dbReference>
<evidence type="ECO:0000259" key="10">
    <source>
        <dbReference type="PROSITE" id="PS52039"/>
    </source>
</evidence>
<dbReference type="PROSITE" id="PS50880">
    <property type="entry name" value="TOPRIM"/>
    <property type="match status" value="1"/>
</dbReference>
<keyword evidence="5" id="KW-0460">Magnesium</keyword>
<feature type="non-terminal residue" evidence="11">
    <location>
        <position position="584"/>
    </location>
</feature>
<evidence type="ECO:0000256" key="6">
    <source>
        <dbReference type="ARBA" id="ARBA00023029"/>
    </source>
</evidence>
<evidence type="ECO:0000256" key="2">
    <source>
        <dbReference type="ARBA" id="ARBA00009446"/>
    </source>
</evidence>
<sequence length="584" mass="65606">LATSAKRDLVIVESPSKARTVGRFLGKNYVVLASMGHVRDLPKDWDVEDIDNNFQAPYVNTKKTLIAEIKKAAKQADSIYLATDPDREGEAISWHLVEAAKLGNSKDLKRVVFHEITDSAVQEAFAHPRQIDMHLVNAQQARRVLDRGVGYKGSNFLWTKIPGGRRKGLSAGRVQSIALKIIVDREREIEAFKPEEFWVVTADLQKQSGQNKYLFSASLKTVPGQTGKPVVNNEATAMVIKEDLEQATYEVSNVTRREVKQRTRGPFTTSTLQQQAARSFRFSAARTMRIAQDLYEGIVQENSEPDGLITYMRTDSTNLAENALVEAEKFIITNYGSDYSSGPRRYKTKSKSAQEAHEAVRPTSIENTPEKVARYLSSEQLRLYTMIWKRTIASQMTDAIVDNTGVDIIAVAINGKEYIVRATGSVIKFDGYRKLYIETRDEDAQNDESAQLPLMQEGDSLEKQTINADQKFTQPPPRFTEANLIRFLEEQGIGRPSTWATIVGTIEKRQYVDREKSRFKPTPTGMAVSDLLTKHISSIMDTGFTAGIESKLDSVADGDQDWINMLREFFGPFVKEVNIAKEKA</sequence>
<feature type="domain" description="Toprim" evidence="9">
    <location>
        <begin position="7"/>
        <end position="117"/>
    </location>
</feature>
<dbReference type="CDD" id="cd00186">
    <property type="entry name" value="TOP1Ac"/>
    <property type="match status" value="1"/>
</dbReference>
<dbReference type="Pfam" id="PF01751">
    <property type="entry name" value="Toprim"/>
    <property type="match status" value="1"/>
</dbReference>
<dbReference type="InterPro" id="IPR028612">
    <property type="entry name" value="Topoisom_1_IA"/>
</dbReference>
<evidence type="ECO:0000259" key="9">
    <source>
        <dbReference type="PROSITE" id="PS50880"/>
    </source>
</evidence>
<dbReference type="InterPro" id="IPR005733">
    <property type="entry name" value="TopoI_bac-type"/>
</dbReference>
<dbReference type="InterPro" id="IPR000380">
    <property type="entry name" value="Topo_IA"/>
</dbReference>
<dbReference type="InterPro" id="IPR034149">
    <property type="entry name" value="TOPRIM_TopoI"/>
</dbReference>
<dbReference type="InterPro" id="IPR013497">
    <property type="entry name" value="Topo_IA_cen"/>
</dbReference>
<dbReference type="SMART" id="SM00437">
    <property type="entry name" value="TOP1Ac"/>
    <property type="match status" value="1"/>
</dbReference>
<dbReference type="PRINTS" id="PR00417">
    <property type="entry name" value="PRTPISMRASEI"/>
</dbReference>
<dbReference type="EMBL" id="UINC01002870">
    <property type="protein sequence ID" value="SVA01110.1"/>
    <property type="molecule type" value="Genomic_DNA"/>
</dbReference>
<feature type="non-terminal residue" evidence="11">
    <location>
        <position position="1"/>
    </location>
</feature>
<dbReference type="PROSITE" id="PS00396">
    <property type="entry name" value="TOPO_IA_1"/>
    <property type="match status" value="1"/>
</dbReference>
<dbReference type="InterPro" id="IPR023406">
    <property type="entry name" value="Topo_IA_AS"/>
</dbReference>
<feature type="domain" description="Topo IA-type catalytic" evidence="10">
    <location>
        <begin position="132"/>
        <end position="577"/>
    </location>
</feature>
<evidence type="ECO:0000256" key="7">
    <source>
        <dbReference type="ARBA" id="ARBA00023125"/>
    </source>
</evidence>
<dbReference type="NCBIfam" id="TIGR01051">
    <property type="entry name" value="topA_bact"/>
    <property type="match status" value="1"/>
</dbReference>
<dbReference type="AlphaFoldDB" id="A0A381SAJ8"/>
<dbReference type="SMART" id="SM00436">
    <property type="entry name" value="TOP1Bc"/>
    <property type="match status" value="1"/>
</dbReference>
<dbReference type="Gene3D" id="2.70.20.10">
    <property type="entry name" value="Topoisomerase I, domain 3"/>
    <property type="match status" value="1"/>
</dbReference>
<keyword evidence="8" id="KW-0413">Isomerase</keyword>
<protein>
    <recommendedName>
        <fullName evidence="3">DNA topoisomerase</fullName>
        <ecNumber evidence="3">5.6.2.1</ecNumber>
    </recommendedName>
</protein>
<dbReference type="Pfam" id="PF01131">
    <property type="entry name" value="Topoisom_bac"/>
    <property type="match status" value="1"/>
</dbReference>
<dbReference type="HAMAP" id="MF_00952">
    <property type="entry name" value="Topoisom_1_prok"/>
    <property type="match status" value="1"/>
</dbReference>
<comment type="catalytic activity">
    <reaction evidence="1">
        <text>ATP-independent breakage of single-stranded DNA, followed by passage and rejoining.</text>
        <dbReference type="EC" id="5.6.2.1"/>
    </reaction>
</comment>
<dbReference type="InterPro" id="IPR023405">
    <property type="entry name" value="Topo_IA_core_domain"/>
</dbReference>
<evidence type="ECO:0000256" key="1">
    <source>
        <dbReference type="ARBA" id="ARBA00000213"/>
    </source>
</evidence>
<dbReference type="SUPFAM" id="SSF56712">
    <property type="entry name" value="Prokaryotic type I DNA topoisomerase"/>
    <property type="match status" value="1"/>
</dbReference>
<dbReference type="GO" id="GO:0003677">
    <property type="term" value="F:DNA binding"/>
    <property type="evidence" value="ECO:0007669"/>
    <property type="project" value="UniProtKB-KW"/>
</dbReference>
<dbReference type="Gene3D" id="3.40.50.140">
    <property type="match status" value="1"/>
</dbReference>
<name>A0A381SAJ8_9ZZZZ</name>
<dbReference type="PANTHER" id="PTHR42785">
    <property type="entry name" value="DNA TOPOISOMERASE, TYPE IA, CORE"/>
    <property type="match status" value="1"/>
</dbReference>
<dbReference type="InterPro" id="IPR013825">
    <property type="entry name" value="Topo_IA_cen_sub2"/>
</dbReference>
<keyword evidence="7" id="KW-0238">DNA-binding</keyword>
<dbReference type="GO" id="GO:0006265">
    <property type="term" value="P:DNA topological change"/>
    <property type="evidence" value="ECO:0007669"/>
    <property type="project" value="InterPro"/>
</dbReference>